<keyword evidence="5" id="KW-0256">Endoplasmic reticulum</keyword>
<evidence type="ECO:0000256" key="6">
    <source>
        <dbReference type="ARBA" id="ARBA00022927"/>
    </source>
</evidence>
<comment type="similarity">
    <text evidence="2">Belongs to the SEC61-beta family.</text>
</comment>
<keyword evidence="9 11" id="KW-0472">Membrane</keyword>
<keyword evidence="8" id="KW-0811">Translocation</keyword>
<name>A0AAU9K0U3_9CILI</name>
<protein>
    <recommendedName>
        <fullName evidence="14">Protein transport protein Sec61 subunit beta</fullName>
    </recommendedName>
</protein>
<feature type="compositionally biased region" description="Polar residues" evidence="10">
    <location>
        <begin position="7"/>
        <end position="17"/>
    </location>
</feature>
<sequence>MAKGTHSESSSGQTASAVQAAMRKRGANTKSKSTGRGDGNAGELKLYTEDAPGLQIGPSTVLLLSLSYIAVVVILHIVGKLKG</sequence>
<keyword evidence="7 11" id="KW-1133">Transmembrane helix</keyword>
<dbReference type="AlphaFoldDB" id="A0AAU9K0U3"/>
<dbReference type="GO" id="GO:0005784">
    <property type="term" value="C:Sec61 translocon complex"/>
    <property type="evidence" value="ECO:0007669"/>
    <property type="project" value="InterPro"/>
</dbReference>
<evidence type="ECO:0000256" key="9">
    <source>
        <dbReference type="ARBA" id="ARBA00023136"/>
    </source>
</evidence>
<evidence type="ECO:0000256" key="4">
    <source>
        <dbReference type="ARBA" id="ARBA00022692"/>
    </source>
</evidence>
<dbReference type="InterPro" id="IPR016482">
    <property type="entry name" value="SecG/Sec61-beta/Sbh"/>
</dbReference>
<evidence type="ECO:0000256" key="7">
    <source>
        <dbReference type="ARBA" id="ARBA00022989"/>
    </source>
</evidence>
<gene>
    <name evidence="12" type="ORF">BSTOLATCC_MIC53700</name>
</gene>
<proteinExistence type="inferred from homology"/>
<evidence type="ECO:0000256" key="8">
    <source>
        <dbReference type="ARBA" id="ARBA00023010"/>
    </source>
</evidence>
<dbReference type="InterPro" id="IPR030671">
    <property type="entry name" value="Sec61-beta/Sbh"/>
</dbReference>
<evidence type="ECO:0000256" key="2">
    <source>
        <dbReference type="ARBA" id="ARBA00006103"/>
    </source>
</evidence>
<accession>A0AAU9K0U3</accession>
<organism evidence="12 13">
    <name type="scientific">Blepharisma stoltei</name>
    <dbReference type="NCBI Taxonomy" id="1481888"/>
    <lineage>
        <taxon>Eukaryota</taxon>
        <taxon>Sar</taxon>
        <taxon>Alveolata</taxon>
        <taxon>Ciliophora</taxon>
        <taxon>Postciliodesmatophora</taxon>
        <taxon>Heterotrichea</taxon>
        <taxon>Heterotrichida</taxon>
        <taxon>Blepharismidae</taxon>
        <taxon>Blepharisma</taxon>
    </lineage>
</organism>
<comment type="caution">
    <text evidence="12">The sequence shown here is derived from an EMBL/GenBank/DDBJ whole genome shotgun (WGS) entry which is preliminary data.</text>
</comment>
<evidence type="ECO:0000256" key="11">
    <source>
        <dbReference type="SAM" id="Phobius"/>
    </source>
</evidence>
<evidence type="ECO:0000256" key="1">
    <source>
        <dbReference type="ARBA" id="ARBA00004389"/>
    </source>
</evidence>
<keyword evidence="13" id="KW-1185">Reference proteome</keyword>
<comment type="subcellular location">
    <subcellularLocation>
        <location evidence="1">Endoplasmic reticulum membrane</location>
        <topology evidence="1">Single-pass membrane protein</topology>
    </subcellularLocation>
</comment>
<feature type="region of interest" description="Disordered" evidence="10">
    <location>
        <begin position="1"/>
        <end position="44"/>
    </location>
</feature>
<evidence type="ECO:0000256" key="10">
    <source>
        <dbReference type="SAM" id="MobiDB-lite"/>
    </source>
</evidence>
<evidence type="ECO:0000256" key="5">
    <source>
        <dbReference type="ARBA" id="ARBA00022824"/>
    </source>
</evidence>
<evidence type="ECO:0000313" key="13">
    <source>
        <dbReference type="Proteomes" id="UP001162131"/>
    </source>
</evidence>
<reference evidence="12" key="1">
    <citation type="submission" date="2021-09" db="EMBL/GenBank/DDBJ databases">
        <authorList>
            <consortium name="AG Swart"/>
            <person name="Singh M."/>
            <person name="Singh A."/>
            <person name="Seah K."/>
            <person name="Emmerich C."/>
        </authorList>
    </citation>
    <scope>NUCLEOTIDE SEQUENCE</scope>
    <source>
        <strain evidence="12">ATCC30299</strain>
    </source>
</reference>
<dbReference type="Pfam" id="PF03911">
    <property type="entry name" value="Sec61_beta"/>
    <property type="match status" value="1"/>
</dbReference>
<dbReference type="Proteomes" id="UP001162131">
    <property type="component" value="Unassembled WGS sequence"/>
</dbReference>
<feature type="transmembrane region" description="Helical" evidence="11">
    <location>
        <begin position="56"/>
        <end position="78"/>
    </location>
</feature>
<keyword evidence="6" id="KW-0653">Protein transport</keyword>
<dbReference type="GO" id="GO:0006886">
    <property type="term" value="P:intracellular protein transport"/>
    <property type="evidence" value="ECO:0007669"/>
    <property type="project" value="InterPro"/>
</dbReference>
<dbReference type="PANTHER" id="PTHR13509">
    <property type="entry name" value="SEC61 SUBUNIT BETA"/>
    <property type="match status" value="1"/>
</dbReference>
<evidence type="ECO:0000313" key="12">
    <source>
        <dbReference type="EMBL" id="CAG9331635.1"/>
    </source>
</evidence>
<keyword evidence="3" id="KW-0813">Transport</keyword>
<evidence type="ECO:0008006" key="14">
    <source>
        <dbReference type="Google" id="ProtNLM"/>
    </source>
</evidence>
<keyword evidence="4 11" id="KW-0812">Transmembrane</keyword>
<dbReference type="EMBL" id="CAJZBQ010000053">
    <property type="protein sequence ID" value="CAG9331635.1"/>
    <property type="molecule type" value="Genomic_DNA"/>
</dbReference>
<evidence type="ECO:0000256" key="3">
    <source>
        <dbReference type="ARBA" id="ARBA00022448"/>
    </source>
</evidence>